<dbReference type="Gene3D" id="3.40.50.300">
    <property type="entry name" value="P-loop containing nucleotide triphosphate hydrolases"/>
    <property type="match status" value="1"/>
</dbReference>
<organism evidence="5">
    <name type="scientific">viral metagenome</name>
    <dbReference type="NCBI Taxonomy" id="1070528"/>
    <lineage>
        <taxon>unclassified sequences</taxon>
        <taxon>metagenomes</taxon>
        <taxon>organismal metagenomes</taxon>
    </lineage>
</organism>
<dbReference type="InterPro" id="IPR003593">
    <property type="entry name" value="AAA+_ATPase"/>
</dbReference>
<dbReference type="SUPFAM" id="SSF52540">
    <property type="entry name" value="P-loop containing nucleoside triphosphate hydrolases"/>
    <property type="match status" value="1"/>
</dbReference>
<dbReference type="PANTHER" id="PTHR11669">
    <property type="entry name" value="REPLICATION FACTOR C / DNA POLYMERASE III GAMMA-TAU SUBUNIT"/>
    <property type="match status" value="1"/>
</dbReference>
<dbReference type="EMBL" id="MN740183">
    <property type="protein sequence ID" value="QHT92342.1"/>
    <property type="molecule type" value="Genomic_DNA"/>
</dbReference>
<accession>A0A6C0IHA5</accession>
<evidence type="ECO:0000256" key="1">
    <source>
        <dbReference type="ARBA" id="ARBA00022705"/>
    </source>
</evidence>
<reference evidence="5" key="1">
    <citation type="journal article" date="2020" name="Nature">
        <title>Giant virus diversity and host interactions through global metagenomics.</title>
        <authorList>
            <person name="Schulz F."/>
            <person name="Roux S."/>
            <person name="Paez-Espino D."/>
            <person name="Jungbluth S."/>
            <person name="Walsh D.A."/>
            <person name="Denef V.J."/>
            <person name="McMahon K.D."/>
            <person name="Konstantinidis K.T."/>
            <person name="Eloe-Fadrosh E.A."/>
            <person name="Kyrpides N.C."/>
            <person name="Woyke T."/>
        </authorList>
    </citation>
    <scope>NUCLEOTIDE SEQUENCE</scope>
    <source>
        <strain evidence="5">GVMAG-M-3300023184-88</strain>
    </source>
</reference>
<dbReference type="CDD" id="cd00009">
    <property type="entry name" value="AAA"/>
    <property type="match status" value="1"/>
</dbReference>
<evidence type="ECO:0000256" key="3">
    <source>
        <dbReference type="ARBA" id="ARBA00022840"/>
    </source>
</evidence>
<name>A0A6C0IHA5_9ZZZZ</name>
<dbReference type="InterPro" id="IPR049050">
    <property type="entry name" value="nSTAND3"/>
</dbReference>
<dbReference type="GO" id="GO:0003689">
    <property type="term" value="F:DNA clamp loader activity"/>
    <property type="evidence" value="ECO:0007669"/>
    <property type="project" value="TreeGrafter"/>
</dbReference>
<feature type="domain" description="AAA+ ATPase" evidence="4">
    <location>
        <begin position="20"/>
        <end position="156"/>
    </location>
</feature>
<sequence length="314" mass="35989">MSSLVGQESIWAECIKQFETPSHIFITGAPGCGKTTLMRELLQTYAKKKKRPTPHLWGVDSIDECLLLGPDQDRGIQTIRGQVSLFIRQMGVGEDIFRWVIIDDVDTFPQISQQALRRPMESYSHITRFLFIGTSEEDLIPALRSRCIHIAMNPIDSILHMKHFLHHVAMPTPDKFTEDMWSWVINIAGNNISDLVRLLKLIRDIHVTLKEELSLKRVRILCSAPFYVDFIPLLTAMSANDSTAAIKSLLLIWKRGYAYEDILESFQVINTLFGNNNFKDNIQIHKFLIHSWISYCKGNTSILALQNVIYKTIT</sequence>
<dbReference type="GO" id="GO:0005663">
    <property type="term" value="C:DNA replication factor C complex"/>
    <property type="evidence" value="ECO:0007669"/>
    <property type="project" value="TreeGrafter"/>
</dbReference>
<keyword evidence="2" id="KW-0547">Nucleotide-binding</keyword>
<dbReference type="Pfam" id="PF20720">
    <property type="entry name" value="nSTAND3"/>
    <property type="match status" value="1"/>
</dbReference>
<evidence type="ECO:0000313" key="5">
    <source>
        <dbReference type="EMBL" id="QHT92342.1"/>
    </source>
</evidence>
<dbReference type="InterPro" id="IPR027417">
    <property type="entry name" value="P-loop_NTPase"/>
</dbReference>
<dbReference type="SMART" id="SM00382">
    <property type="entry name" value="AAA"/>
    <property type="match status" value="1"/>
</dbReference>
<dbReference type="PANTHER" id="PTHR11669:SF20">
    <property type="entry name" value="REPLICATION FACTOR C SUBUNIT 4"/>
    <property type="match status" value="1"/>
</dbReference>
<proteinExistence type="predicted"/>
<dbReference type="InterPro" id="IPR050238">
    <property type="entry name" value="DNA_Rep/Repair_Clamp_Loader"/>
</dbReference>
<keyword evidence="1" id="KW-0235">DNA replication</keyword>
<dbReference type="AlphaFoldDB" id="A0A6C0IHA5"/>
<dbReference type="GO" id="GO:0006261">
    <property type="term" value="P:DNA-templated DNA replication"/>
    <property type="evidence" value="ECO:0007669"/>
    <property type="project" value="TreeGrafter"/>
</dbReference>
<dbReference type="GO" id="GO:0005524">
    <property type="term" value="F:ATP binding"/>
    <property type="evidence" value="ECO:0007669"/>
    <property type="project" value="UniProtKB-KW"/>
</dbReference>
<dbReference type="GO" id="GO:0006281">
    <property type="term" value="P:DNA repair"/>
    <property type="evidence" value="ECO:0007669"/>
    <property type="project" value="TreeGrafter"/>
</dbReference>
<protein>
    <recommendedName>
        <fullName evidence="4">AAA+ ATPase domain-containing protein</fullName>
    </recommendedName>
</protein>
<evidence type="ECO:0000256" key="2">
    <source>
        <dbReference type="ARBA" id="ARBA00022741"/>
    </source>
</evidence>
<keyword evidence="3" id="KW-0067">ATP-binding</keyword>
<evidence type="ECO:0000259" key="4">
    <source>
        <dbReference type="SMART" id="SM00382"/>
    </source>
</evidence>